<dbReference type="Pfam" id="PF00221">
    <property type="entry name" value="Lyase_aromatic"/>
    <property type="match status" value="1"/>
</dbReference>
<reference evidence="1" key="1">
    <citation type="submission" date="2016-08" db="EMBL/GenBank/DDBJ databases">
        <title>Complete genome of Cloacibacillus porcorum.</title>
        <authorList>
            <person name="Looft T."/>
            <person name="Bayles D.O."/>
            <person name="Alt D.P."/>
        </authorList>
    </citation>
    <scope>NUCLEOTIDE SEQUENCE [LARGE SCALE GENOMIC DNA]</scope>
    <source>
        <strain evidence="1">CL-84</strain>
    </source>
</reference>
<dbReference type="AlphaFoldDB" id="A0A1B2I1W0"/>
<dbReference type="PANTHER" id="PTHR10362">
    <property type="entry name" value="HISTIDINE AMMONIA-LYASE"/>
    <property type="match status" value="1"/>
</dbReference>
<proteinExistence type="predicted"/>
<organism evidence="1 2">
    <name type="scientific">Cloacibacillus porcorum</name>
    <dbReference type="NCBI Taxonomy" id="1197717"/>
    <lineage>
        <taxon>Bacteria</taxon>
        <taxon>Thermotogati</taxon>
        <taxon>Synergistota</taxon>
        <taxon>Synergistia</taxon>
        <taxon>Synergistales</taxon>
        <taxon>Synergistaceae</taxon>
        <taxon>Cloacibacillus</taxon>
    </lineage>
</organism>
<dbReference type="OrthoDB" id="9806955at2"/>
<evidence type="ECO:0000313" key="2">
    <source>
        <dbReference type="Proteomes" id="UP000093044"/>
    </source>
</evidence>
<sequence>MEVSLDISKITEAKRIRQVRLGAAPVTLEEFVAVARFGAKVSFSQEYLEQVTRSRQLAEKFLTENRKVYGLTTGFGDNVRKIIPQEQAVELQVNILRSHSVSVGEPLKKECVRAIWLMQLLSLGKGYSGIRPETLSLIAECLNNDVTPYVPQDGSVQYLAIEGQINLILMGEGRAWHNGRLMSGAEALAEIGQKPWTPAPKEGLCLTNGANAATGVSALALYDNLIAAQTADIAAAMAFEAFRGTILACDERLHSLKKHPEQANCAANIRTMLSDSAIMKKYIHAKVQDAYILRCIPQMHGASKRFIKDCAANILEEMASCSDNPVLFPEGGDGTALMGANFDSTFASGSADILCMAAANLAKFSERRTDRLTNRYLNQTYPAFLAERPGVDNCYMIVQYTAAALVGEIRSLSAPATADSVPTCANWEDPVSMGWWAARKSLMVAKKLHYVLGIELMAMTRAFDLLQKEEDGFASATKTVHDKIREVVPPVEKDRYFGPDIENTAALVSDGTIIETAEEIAGTLAL</sequence>
<keyword evidence="2" id="KW-1185">Reference proteome</keyword>
<dbReference type="InterPro" id="IPR001106">
    <property type="entry name" value="Aromatic_Lyase"/>
</dbReference>
<dbReference type="InterPro" id="IPR024083">
    <property type="entry name" value="Fumarase/histidase_N"/>
</dbReference>
<gene>
    <name evidence="1" type="ORF">BED41_01930</name>
</gene>
<dbReference type="GO" id="GO:0016841">
    <property type="term" value="F:ammonia-lyase activity"/>
    <property type="evidence" value="ECO:0007669"/>
    <property type="project" value="UniProtKB-ARBA"/>
</dbReference>
<dbReference type="GeneID" id="83056607"/>
<dbReference type="STRING" id="1197717.BED41_01930"/>
<dbReference type="CDD" id="cd00332">
    <property type="entry name" value="PAL-HAL"/>
    <property type="match status" value="1"/>
</dbReference>
<evidence type="ECO:0008006" key="3">
    <source>
        <dbReference type="Google" id="ProtNLM"/>
    </source>
</evidence>
<dbReference type="Gene3D" id="1.10.275.10">
    <property type="entry name" value="Fumarase/aspartase (N-terminal domain)"/>
    <property type="match status" value="1"/>
</dbReference>
<evidence type="ECO:0000313" key="1">
    <source>
        <dbReference type="EMBL" id="ANZ43959.1"/>
    </source>
</evidence>
<dbReference type="EMBL" id="CP016757">
    <property type="protein sequence ID" value="ANZ43959.1"/>
    <property type="molecule type" value="Genomic_DNA"/>
</dbReference>
<protein>
    <recommendedName>
        <fullName evidence="3">Histidine ammonia-lyase</fullName>
    </recommendedName>
</protein>
<dbReference type="InterPro" id="IPR008948">
    <property type="entry name" value="L-Aspartase-like"/>
</dbReference>
<dbReference type="Proteomes" id="UP000093044">
    <property type="component" value="Chromosome"/>
</dbReference>
<accession>A0A1B2I1W0</accession>
<dbReference type="RefSeq" id="WP_066742398.1">
    <property type="nucleotide sequence ID" value="NZ_CP016757.1"/>
</dbReference>
<dbReference type="SUPFAM" id="SSF48557">
    <property type="entry name" value="L-aspartase-like"/>
    <property type="match status" value="1"/>
</dbReference>
<name>A0A1B2I1W0_9BACT</name>
<dbReference type="KEGG" id="cpor:BED41_01930"/>
<dbReference type="Gene3D" id="1.20.200.10">
    <property type="entry name" value="Fumarase/aspartase (Central domain)"/>
    <property type="match status" value="1"/>
</dbReference>